<dbReference type="AlphaFoldDB" id="A0A1W6LH65"/>
<dbReference type="RefSeq" id="WP_085753864.1">
    <property type="nucleotide sequence ID" value="NZ_BSPR01000017.1"/>
</dbReference>
<name>A0A1W6LH65_9BURK</name>
<proteinExistence type="predicted"/>
<evidence type="ECO:0000313" key="2">
    <source>
        <dbReference type="Proteomes" id="UP000193427"/>
    </source>
</evidence>
<dbReference type="EMBL" id="CP015118">
    <property type="protein sequence ID" value="ARN23537.1"/>
    <property type="molecule type" value="Genomic_DNA"/>
</dbReference>
<evidence type="ECO:0000313" key="1">
    <source>
        <dbReference type="EMBL" id="ARN23537.1"/>
    </source>
</evidence>
<dbReference type="OrthoDB" id="5957911at2"/>
<protein>
    <submittedName>
        <fullName evidence="1">Uncharacterized protein</fullName>
    </submittedName>
</protein>
<dbReference type="Proteomes" id="UP000193427">
    <property type="component" value="Chromosome"/>
</dbReference>
<dbReference type="STRING" id="946333.A4W93_28610"/>
<dbReference type="KEGG" id="rgu:A4W93_28610"/>
<reference evidence="1 2" key="1">
    <citation type="submission" date="2016-04" db="EMBL/GenBank/DDBJ databases">
        <title>Complete genome sequence of natural rubber-degrading, novel Gram-negative bacterium, Rhizobacter gummiphilus strain NS21.</title>
        <authorList>
            <person name="Tabata M."/>
            <person name="Kasai D."/>
            <person name="Fukuda M."/>
        </authorList>
    </citation>
    <scope>NUCLEOTIDE SEQUENCE [LARGE SCALE GENOMIC DNA]</scope>
    <source>
        <strain evidence="1 2">NS21</strain>
    </source>
</reference>
<organism evidence="1 2">
    <name type="scientific">Piscinibacter gummiphilus</name>
    <dbReference type="NCBI Taxonomy" id="946333"/>
    <lineage>
        <taxon>Bacteria</taxon>
        <taxon>Pseudomonadati</taxon>
        <taxon>Pseudomonadota</taxon>
        <taxon>Betaproteobacteria</taxon>
        <taxon>Burkholderiales</taxon>
        <taxon>Sphaerotilaceae</taxon>
        <taxon>Piscinibacter</taxon>
    </lineage>
</organism>
<gene>
    <name evidence="1" type="ORF">A4W93_28610</name>
</gene>
<accession>A0A1W6LH65</accession>
<keyword evidence="2" id="KW-1185">Reference proteome</keyword>
<sequence>MSNTINPLSMVAAAPSTNSSKQGKSDNWFEAMAEAWGQTLDKTATSIESMSEDISNGNDKPAAITALSAESLKMSFLSNSSHTALSSVGSALETMARKQ</sequence>